<accession>A0AAD4XN39</accession>
<dbReference type="AlphaFoldDB" id="A0AAD4XN39"/>
<proteinExistence type="predicted"/>
<evidence type="ECO:0000313" key="1">
    <source>
        <dbReference type="EMBL" id="KAI3925946.1"/>
    </source>
</evidence>
<gene>
    <name evidence="1" type="ORF">MKW98_028082</name>
</gene>
<comment type="caution">
    <text evidence="1">The sequence shown here is derived from an EMBL/GenBank/DDBJ whole genome shotgun (WGS) entry which is preliminary data.</text>
</comment>
<protein>
    <submittedName>
        <fullName evidence="1">Uncharacterized protein</fullName>
    </submittedName>
</protein>
<dbReference type="Proteomes" id="UP001202328">
    <property type="component" value="Unassembled WGS sequence"/>
</dbReference>
<dbReference type="EMBL" id="JAJJMB010008071">
    <property type="protein sequence ID" value="KAI3925946.1"/>
    <property type="molecule type" value="Genomic_DNA"/>
</dbReference>
<reference evidence="1" key="1">
    <citation type="submission" date="2022-04" db="EMBL/GenBank/DDBJ databases">
        <title>A functionally conserved STORR gene fusion in Papaver species that diverged 16.8 million years ago.</title>
        <authorList>
            <person name="Catania T."/>
        </authorList>
    </citation>
    <scope>NUCLEOTIDE SEQUENCE</scope>
    <source>
        <strain evidence="1">S-188037</strain>
    </source>
</reference>
<organism evidence="1 2">
    <name type="scientific">Papaver atlanticum</name>
    <dbReference type="NCBI Taxonomy" id="357466"/>
    <lineage>
        <taxon>Eukaryota</taxon>
        <taxon>Viridiplantae</taxon>
        <taxon>Streptophyta</taxon>
        <taxon>Embryophyta</taxon>
        <taxon>Tracheophyta</taxon>
        <taxon>Spermatophyta</taxon>
        <taxon>Magnoliopsida</taxon>
        <taxon>Ranunculales</taxon>
        <taxon>Papaveraceae</taxon>
        <taxon>Papaveroideae</taxon>
        <taxon>Papaver</taxon>
    </lineage>
</organism>
<name>A0AAD4XN39_9MAGN</name>
<sequence length="102" mass="11280">MPGMVEKVHSVLKSMQVYANIGVLRRHTRNHAFSTVTGAATNACAFHQAHMVIKKNVVATTTGKHKKANSSVLHYIIIPDSKSQATSSFPIYINIRFFLSEP</sequence>
<evidence type="ECO:0000313" key="2">
    <source>
        <dbReference type="Proteomes" id="UP001202328"/>
    </source>
</evidence>
<keyword evidence="2" id="KW-1185">Reference proteome</keyword>